<feature type="transmembrane region" description="Helical" evidence="2">
    <location>
        <begin position="342"/>
        <end position="358"/>
    </location>
</feature>
<dbReference type="CDD" id="cd07341">
    <property type="entry name" value="M56_BlaR1_MecR1_like"/>
    <property type="match status" value="1"/>
</dbReference>
<feature type="region of interest" description="Disordered" evidence="1">
    <location>
        <begin position="73"/>
        <end position="99"/>
    </location>
</feature>
<protein>
    <submittedName>
        <fullName evidence="5">BlaR1 peptidase M56</fullName>
    </submittedName>
</protein>
<dbReference type="Proteomes" id="UP000320839">
    <property type="component" value="Chromosome"/>
</dbReference>
<evidence type="ECO:0000256" key="1">
    <source>
        <dbReference type="SAM" id="MobiDB-lite"/>
    </source>
</evidence>
<dbReference type="InterPro" id="IPR008756">
    <property type="entry name" value="Peptidase_M56"/>
</dbReference>
<evidence type="ECO:0000259" key="4">
    <source>
        <dbReference type="Pfam" id="PF07596"/>
    </source>
</evidence>
<evidence type="ECO:0000256" key="2">
    <source>
        <dbReference type="SAM" id="Phobius"/>
    </source>
</evidence>
<evidence type="ECO:0000259" key="3">
    <source>
        <dbReference type="Pfam" id="PF05569"/>
    </source>
</evidence>
<dbReference type="RefSeq" id="WP_145454072.1">
    <property type="nucleotide sequence ID" value="NZ_CP036317.1"/>
</dbReference>
<dbReference type="InterPro" id="IPR052173">
    <property type="entry name" value="Beta-lactam_resp_regulator"/>
</dbReference>
<proteinExistence type="predicted"/>
<dbReference type="OrthoDB" id="285651at2"/>
<feature type="transmembrane region" description="Helical" evidence="2">
    <location>
        <begin position="135"/>
        <end position="158"/>
    </location>
</feature>
<dbReference type="InterPro" id="IPR011453">
    <property type="entry name" value="DUF1559"/>
</dbReference>
<feature type="domain" description="Peptidase M56" evidence="3">
    <location>
        <begin position="11"/>
        <end position="325"/>
    </location>
</feature>
<accession>A0A518FIB8</accession>
<keyword evidence="2" id="KW-1133">Transmembrane helix</keyword>
<feature type="domain" description="DUF1559" evidence="4">
    <location>
        <begin position="699"/>
        <end position="870"/>
    </location>
</feature>
<dbReference type="Pfam" id="PF07596">
    <property type="entry name" value="SBP_bac_10"/>
    <property type="match status" value="1"/>
</dbReference>
<gene>
    <name evidence="5" type="ORF">Pan153_07160</name>
</gene>
<dbReference type="Gene3D" id="3.30.2010.10">
    <property type="entry name" value="Metalloproteases ('zincins'), catalytic domain"/>
    <property type="match status" value="1"/>
</dbReference>
<evidence type="ECO:0000313" key="6">
    <source>
        <dbReference type="Proteomes" id="UP000320839"/>
    </source>
</evidence>
<keyword evidence="2" id="KW-0472">Membrane</keyword>
<dbReference type="Pfam" id="PF05569">
    <property type="entry name" value="Peptidase_M56"/>
    <property type="match status" value="1"/>
</dbReference>
<dbReference type="EMBL" id="CP036317">
    <property type="protein sequence ID" value="QDV16095.1"/>
    <property type="molecule type" value="Genomic_DNA"/>
</dbReference>
<feature type="compositionally biased region" description="Polar residues" evidence="1">
    <location>
        <begin position="73"/>
        <end position="84"/>
    </location>
</feature>
<evidence type="ECO:0000313" key="5">
    <source>
        <dbReference type="EMBL" id="QDV16095.1"/>
    </source>
</evidence>
<organism evidence="5 6">
    <name type="scientific">Gimesia panareensis</name>
    <dbReference type="NCBI Taxonomy" id="2527978"/>
    <lineage>
        <taxon>Bacteria</taxon>
        <taxon>Pseudomonadati</taxon>
        <taxon>Planctomycetota</taxon>
        <taxon>Planctomycetia</taxon>
        <taxon>Planctomycetales</taxon>
        <taxon>Planctomycetaceae</taxon>
        <taxon>Gimesia</taxon>
    </lineage>
</organism>
<dbReference type="AlphaFoldDB" id="A0A518FIB8"/>
<feature type="transmembrane region" description="Helical" evidence="2">
    <location>
        <begin position="39"/>
        <end position="59"/>
    </location>
</feature>
<feature type="transmembrane region" description="Helical" evidence="2">
    <location>
        <begin position="6"/>
        <end position="27"/>
    </location>
</feature>
<sequence>MHQLGISLLWLGLQVTIVTLVALVIYLGTKRFGPRTRSFLLSCAVGMTLLLALFAFSPWPRWQTTWKNETTTVTANTDSRSSMETAAPAQTLGAPTLKQSPQESEWGTVWEGFLKGLQQEPVVDQPSNIPTPAGIVGWLLVGGFLLAALRLLFGYFSLKRLVSQATSLQGTAAEEVLDVLAAELQVSHPLKLREHASLTTAAVIGWWRPVILLPTAWREWNREQIRAVLAHELAHIQQRDYLAILGAELSRSLYFYHPLVHWLVARLRLEQELAADASAAVTSGGADPYLVVLAEMAVSQSNHRLTGPARAFLPTHSTFLRRIEMLKQKRSSKKMISRSQRVLVVCSMLIIGLLAAGFRGNQLSLAQEAAEAPVAKTVTSKPAGKSFNLDYVPNNALGVLALRPSTLLQQDSMNYVRYSIQQAQKKHPRLYPLGLPLQQIDCLTLIFFATDPDRHGTRSPQYGAVIQTTEDIDLETIVKEFSGGEKITAVSDGMEYLKSKTDPSPCLSIVNNRQLIFAQSLTVLKQLLHAHNLQKPNRWSNQWQPVEHEMIAALLNLRHVRELVWKNQLNINFDQNLWKTSLAPVWENTDVITLGIDLDRKISLRSTLYQEQNGDQVRKTLDAAHVLGANMLQQWQEQYLLERQQEQILKLPLLQLTNKLFQSIQFEQEGETVSLTASMSDLAVLADALVTFVPALLEARQVTLRLESFRNIKQLVLALHLYHDKHKHFPPAVIMGPDGKTPHSWRVALLPYLDQEKLYKEYRLNEPWDSEHNKKVLAKMPAVFRHPNDNRPGYLTSYLGVVGPNTLFGKSTRPAGGAGIEMSTEPFVPGGLGGGSGVESKSDPVAGVSMRQITDGTSNTIAIVEARRDIPWTKPEDIPFDGKTLPKLGGFSPGGFNVGLCDGAARYLPDTIKPETLKYLLLINDSHPIDWP</sequence>
<reference evidence="5 6" key="1">
    <citation type="submission" date="2019-02" db="EMBL/GenBank/DDBJ databases">
        <title>Deep-cultivation of Planctomycetes and their phenomic and genomic characterization uncovers novel biology.</title>
        <authorList>
            <person name="Wiegand S."/>
            <person name="Jogler M."/>
            <person name="Boedeker C."/>
            <person name="Pinto D."/>
            <person name="Vollmers J."/>
            <person name="Rivas-Marin E."/>
            <person name="Kohn T."/>
            <person name="Peeters S.H."/>
            <person name="Heuer A."/>
            <person name="Rast P."/>
            <person name="Oberbeckmann S."/>
            <person name="Bunk B."/>
            <person name="Jeske O."/>
            <person name="Meyerdierks A."/>
            <person name="Storesund J.E."/>
            <person name="Kallscheuer N."/>
            <person name="Luecker S."/>
            <person name="Lage O.M."/>
            <person name="Pohl T."/>
            <person name="Merkel B.J."/>
            <person name="Hornburger P."/>
            <person name="Mueller R.-W."/>
            <person name="Bruemmer F."/>
            <person name="Labrenz M."/>
            <person name="Spormann A.M."/>
            <person name="Op den Camp H."/>
            <person name="Overmann J."/>
            <person name="Amann R."/>
            <person name="Jetten M.S.M."/>
            <person name="Mascher T."/>
            <person name="Medema M.H."/>
            <person name="Devos D.P."/>
            <person name="Kaster A.-K."/>
            <person name="Ovreas L."/>
            <person name="Rohde M."/>
            <person name="Galperin M.Y."/>
            <person name="Jogler C."/>
        </authorList>
    </citation>
    <scope>NUCLEOTIDE SEQUENCE [LARGE SCALE GENOMIC DNA]</scope>
    <source>
        <strain evidence="5 6">Pan153</strain>
    </source>
</reference>
<keyword evidence="2" id="KW-0812">Transmembrane</keyword>
<dbReference type="PANTHER" id="PTHR34978:SF3">
    <property type="entry name" value="SLR0241 PROTEIN"/>
    <property type="match status" value="1"/>
</dbReference>
<dbReference type="PANTHER" id="PTHR34978">
    <property type="entry name" value="POSSIBLE SENSOR-TRANSDUCER PROTEIN BLAR"/>
    <property type="match status" value="1"/>
</dbReference>
<name>A0A518FIB8_9PLAN</name>